<dbReference type="STRING" id="695850.A0A067C9W4"/>
<dbReference type="Pfam" id="PF14639">
    <property type="entry name" value="YqgF"/>
    <property type="match status" value="1"/>
</dbReference>
<dbReference type="SUPFAM" id="SSF47781">
    <property type="entry name" value="RuvA domain 2-like"/>
    <property type="match status" value="1"/>
</dbReference>
<dbReference type="InterPro" id="IPR032706">
    <property type="entry name" value="Spt6_HHH"/>
</dbReference>
<dbReference type="InterPro" id="IPR017072">
    <property type="entry name" value="TF_Spt6"/>
</dbReference>
<evidence type="ECO:0000256" key="1">
    <source>
        <dbReference type="ARBA" id="ARBA00004123"/>
    </source>
</evidence>
<comment type="subcellular location">
    <subcellularLocation>
        <location evidence="1">Nucleus</location>
    </subcellularLocation>
</comment>
<dbReference type="Gene3D" id="3.30.505.10">
    <property type="entry name" value="SH2 domain"/>
    <property type="match status" value="1"/>
</dbReference>
<dbReference type="InterPro" id="IPR042066">
    <property type="entry name" value="Spt6_death-like"/>
</dbReference>
<evidence type="ECO:0000256" key="5">
    <source>
        <dbReference type="SAM" id="MobiDB-lite"/>
    </source>
</evidence>
<dbReference type="GO" id="GO:0031491">
    <property type="term" value="F:nucleosome binding"/>
    <property type="evidence" value="ECO:0007669"/>
    <property type="project" value="TreeGrafter"/>
</dbReference>
<name>A0A067C9W4_SAPPC</name>
<dbReference type="SUPFAM" id="SSF55550">
    <property type="entry name" value="SH2 domain"/>
    <property type="match status" value="1"/>
</dbReference>
<feature type="compositionally biased region" description="Basic residues" evidence="5">
    <location>
        <begin position="169"/>
        <end position="178"/>
    </location>
</feature>
<dbReference type="InterPro" id="IPR023319">
    <property type="entry name" value="Tex-like_HTH_dom_sf"/>
</dbReference>
<feature type="region of interest" description="Disordered" evidence="5">
    <location>
        <begin position="1400"/>
        <end position="1491"/>
    </location>
</feature>
<dbReference type="Proteomes" id="UP000030745">
    <property type="component" value="Unassembled WGS sequence"/>
</dbReference>
<dbReference type="Pfam" id="PF14632">
    <property type="entry name" value="SPT6_acidic"/>
    <property type="match status" value="1"/>
</dbReference>
<dbReference type="Gene3D" id="1.10.10.2740">
    <property type="entry name" value="Spt6, Death-like domain"/>
    <property type="match status" value="1"/>
</dbReference>
<feature type="domain" description="SH2" evidence="6">
    <location>
        <begin position="1282"/>
        <end position="1371"/>
    </location>
</feature>
<dbReference type="InterPro" id="IPR028231">
    <property type="entry name" value="Spt6_YqgF"/>
</dbReference>
<dbReference type="InterPro" id="IPR037027">
    <property type="entry name" value="YqgF/RNaseH-like_dom_sf"/>
</dbReference>
<dbReference type="KEGG" id="spar:SPRG_07517"/>
<feature type="compositionally biased region" description="Acidic residues" evidence="5">
    <location>
        <begin position="208"/>
        <end position="227"/>
    </location>
</feature>
<dbReference type="GeneID" id="24129788"/>
<dbReference type="InterPro" id="IPR000980">
    <property type="entry name" value="SH2"/>
</dbReference>
<dbReference type="GO" id="GO:0003677">
    <property type="term" value="F:DNA binding"/>
    <property type="evidence" value="ECO:0007669"/>
    <property type="project" value="InterPro"/>
</dbReference>
<dbReference type="SUPFAM" id="SSF53098">
    <property type="entry name" value="Ribonuclease H-like"/>
    <property type="match status" value="1"/>
</dbReference>
<feature type="compositionally biased region" description="Acidic residues" evidence="5">
    <location>
        <begin position="61"/>
        <end position="87"/>
    </location>
</feature>
<dbReference type="OrthoDB" id="995477at2759"/>
<accession>A0A067C9W4</accession>
<dbReference type="VEuPathDB" id="FungiDB:SPRG_07517"/>
<comment type="similarity">
    <text evidence="2">Belongs to the SPT6 family.</text>
</comment>
<dbReference type="GO" id="GO:0140673">
    <property type="term" value="P:transcription elongation-coupled chromatin remodeling"/>
    <property type="evidence" value="ECO:0007669"/>
    <property type="project" value="InterPro"/>
</dbReference>
<feature type="compositionally biased region" description="Basic and acidic residues" evidence="5">
    <location>
        <begin position="1400"/>
        <end position="1414"/>
    </location>
</feature>
<dbReference type="RefSeq" id="XP_012202044.1">
    <property type="nucleotide sequence ID" value="XM_012346654.1"/>
</dbReference>
<dbReference type="InterPro" id="IPR028083">
    <property type="entry name" value="Spt6_acidic_N_dom"/>
</dbReference>
<dbReference type="Gene3D" id="1.10.150.850">
    <property type="entry name" value="Spt6, helix-hairpin-helix domain"/>
    <property type="match status" value="1"/>
</dbReference>
<dbReference type="Gene3D" id="1.10.3500.10">
    <property type="entry name" value="Tex N-terminal region-like"/>
    <property type="match status" value="1"/>
</dbReference>
<dbReference type="SMART" id="SM00252">
    <property type="entry name" value="SH2"/>
    <property type="match status" value="1"/>
</dbReference>
<dbReference type="GO" id="GO:0042393">
    <property type="term" value="F:histone binding"/>
    <property type="evidence" value="ECO:0007669"/>
    <property type="project" value="TreeGrafter"/>
</dbReference>
<evidence type="ECO:0000313" key="7">
    <source>
        <dbReference type="EMBL" id="KDO27268.1"/>
    </source>
</evidence>
<feature type="compositionally biased region" description="Acidic residues" evidence="5">
    <location>
        <begin position="129"/>
        <end position="140"/>
    </location>
</feature>
<dbReference type="SUPFAM" id="SSF158832">
    <property type="entry name" value="Tex N-terminal region-like"/>
    <property type="match status" value="1"/>
</dbReference>
<organism evidence="7 8">
    <name type="scientific">Saprolegnia parasitica (strain CBS 223.65)</name>
    <dbReference type="NCBI Taxonomy" id="695850"/>
    <lineage>
        <taxon>Eukaryota</taxon>
        <taxon>Sar</taxon>
        <taxon>Stramenopiles</taxon>
        <taxon>Oomycota</taxon>
        <taxon>Saprolegniomycetes</taxon>
        <taxon>Saprolegniales</taxon>
        <taxon>Saprolegniaceae</taxon>
        <taxon>Saprolegnia</taxon>
    </lineage>
</organism>
<evidence type="ECO:0000259" key="6">
    <source>
        <dbReference type="SMART" id="SM00252"/>
    </source>
</evidence>
<evidence type="ECO:0000256" key="4">
    <source>
        <dbReference type="ARBA" id="ARBA00023242"/>
    </source>
</evidence>
<reference evidence="7 8" key="1">
    <citation type="journal article" date="2013" name="PLoS Genet.">
        <title>Distinctive expansion of potential virulence genes in the genome of the oomycete fish pathogen Saprolegnia parasitica.</title>
        <authorList>
            <person name="Jiang R.H."/>
            <person name="de Bruijn I."/>
            <person name="Haas B.J."/>
            <person name="Belmonte R."/>
            <person name="Lobach L."/>
            <person name="Christie J."/>
            <person name="van den Ackerveken G."/>
            <person name="Bottin A."/>
            <person name="Bulone V."/>
            <person name="Diaz-Moreno S.M."/>
            <person name="Dumas B."/>
            <person name="Fan L."/>
            <person name="Gaulin E."/>
            <person name="Govers F."/>
            <person name="Grenville-Briggs L.J."/>
            <person name="Horner N.R."/>
            <person name="Levin J.Z."/>
            <person name="Mammella M."/>
            <person name="Meijer H.J."/>
            <person name="Morris P."/>
            <person name="Nusbaum C."/>
            <person name="Oome S."/>
            <person name="Phillips A.J."/>
            <person name="van Rooyen D."/>
            <person name="Rzeszutek E."/>
            <person name="Saraiva M."/>
            <person name="Secombes C.J."/>
            <person name="Seidl M.F."/>
            <person name="Snel B."/>
            <person name="Stassen J.H."/>
            <person name="Sykes S."/>
            <person name="Tripathy S."/>
            <person name="van den Berg H."/>
            <person name="Vega-Arreguin J.C."/>
            <person name="Wawra S."/>
            <person name="Young S.K."/>
            <person name="Zeng Q."/>
            <person name="Dieguez-Uribeondo J."/>
            <person name="Russ C."/>
            <person name="Tyler B.M."/>
            <person name="van West P."/>
        </authorList>
    </citation>
    <scope>NUCLEOTIDE SEQUENCE [LARGE SCALE GENOMIC DNA]</scope>
    <source>
        <strain evidence="7 8">CBS 223.65</strain>
    </source>
</reference>
<dbReference type="InterPro" id="IPR035019">
    <property type="entry name" value="Spt6_SH2_N"/>
</dbReference>
<feature type="region of interest" description="Disordered" evidence="5">
    <location>
        <begin position="1"/>
        <end position="251"/>
    </location>
</feature>
<dbReference type="GO" id="GO:0008023">
    <property type="term" value="C:transcription elongation factor complex"/>
    <property type="evidence" value="ECO:0007669"/>
    <property type="project" value="TreeGrafter"/>
</dbReference>
<dbReference type="InterPro" id="IPR028088">
    <property type="entry name" value="Spt6_HTH_DNA-bd_dom"/>
</dbReference>
<dbReference type="GO" id="GO:0034728">
    <property type="term" value="P:nucleosome organization"/>
    <property type="evidence" value="ECO:0007669"/>
    <property type="project" value="TreeGrafter"/>
</dbReference>
<dbReference type="Gene3D" id="1.10.10.650">
    <property type="entry name" value="RuvA domain 2-like"/>
    <property type="match status" value="1"/>
</dbReference>
<dbReference type="Pfam" id="PF14641">
    <property type="entry name" value="HTH_44"/>
    <property type="match status" value="1"/>
</dbReference>
<dbReference type="Pfam" id="PF14633">
    <property type="entry name" value="SH2_2"/>
    <property type="match status" value="1"/>
</dbReference>
<dbReference type="Gene3D" id="3.30.420.140">
    <property type="entry name" value="YqgF/RNase H-like domain"/>
    <property type="match status" value="1"/>
</dbReference>
<evidence type="ECO:0000313" key="8">
    <source>
        <dbReference type="Proteomes" id="UP000030745"/>
    </source>
</evidence>
<dbReference type="InterPro" id="IPR010994">
    <property type="entry name" value="RuvA_2-like"/>
</dbReference>
<evidence type="ECO:0000256" key="2">
    <source>
        <dbReference type="ARBA" id="ARBA00009253"/>
    </source>
</evidence>
<dbReference type="PANTHER" id="PTHR10145">
    <property type="entry name" value="TRANSCRIPTION ELONGATION FACTOR SPT6"/>
    <property type="match status" value="1"/>
</dbReference>
<feature type="region of interest" description="Disordered" evidence="5">
    <location>
        <begin position="1540"/>
        <end position="1571"/>
    </location>
</feature>
<keyword evidence="8" id="KW-1185">Reference proteome</keyword>
<feature type="compositionally biased region" description="Basic residues" evidence="5">
    <location>
        <begin position="233"/>
        <end position="243"/>
    </location>
</feature>
<feature type="compositionally biased region" description="Basic residues" evidence="5">
    <location>
        <begin position="1451"/>
        <end position="1483"/>
    </location>
</feature>
<keyword evidence="4" id="KW-0539">Nucleus</keyword>
<dbReference type="InterPro" id="IPR036860">
    <property type="entry name" value="SH2_dom_sf"/>
</dbReference>
<gene>
    <name evidence="7" type="ORF">SPRG_07517</name>
</gene>
<protein>
    <recommendedName>
        <fullName evidence="6">SH2 domain-containing protein</fullName>
    </recommendedName>
</protein>
<keyword evidence="3" id="KW-0804">Transcription</keyword>
<dbReference type="InterPro" id="IPR012337">
    <property type="entry name" value="RNaseH-like_sf"/>
</dbReference>
<feature type="compositionally biased region" description="Basic residues" evidence="5">
    <location>
        <begin position="109"/>
        <end position="125"/>
    </location>
</feature>
<evidence type="ECO:0000256" key="3">
    <source>
        <dbReference type="ARBA" id="ARBA00023163"/>
    </source>
</evidence>
<proteinExistence type="inferred from homology"/>
<dbReference type="PANTHER" id="PTHR10145:SF6">
    <property type="entry name" value="TRANSCRIPTION ELONGATION FACTOR SPT6"/>
    <property type="match status" value="1"/>
</dbReference>
<dbReference type="CDD" id="cd09918">
    <property type="entry name" value="SH2_Nterm_SPT6_like"/>
    <property type="match status" value="1"/>
</dbReference>
<dbReference type="InterPro" id="IPR023323">
    <property type="entry name" value="Tex-like_dom_sf"/>
</dbReference>
<dbReference type="Pfam" id="PF14635">
    <property type="entry name" value="HHH_7"/>
    <property type="match status" value="1"/>
</dbReference>
<feature type="compositionally biased region" description="Basic residues" evidence="5">
    <location>
        <begin position="1542"/>
        <end position="1552"/>
    </location>
</feature>
<feature type="compositionally biased region" description="Basic and acidic residues" evidence="5">
    <location>
        <begin position="45"/>
        <end position="54"/>
    </location>
</feature>
<feature type="compositionally biased region" description="Acidic residues" evidence="5">
    <location>
        <begin position="97"/>
        <end position="106"/>
    </location>
</feature>
<feature type="compositionally biased region" description="Basic residues" evidence="5">
    <location>
        <begin position="28"/>
        <end position="44"/>
    </location>
</feature>
<dbReference type="OMA" id="GYFYLCF"/>
<sequence length="1571" mass="178213">MPSSEDENSPAVSESESESEMKAEAGSKKRKLDKKGKTKTAKKSRVMDSDDEKPRKKNAFVEEEASESDDDGKEIDSSEEEDVEEDNTYVNDGFVVGDDDESDEDEGRGHRKRKKKKDKKRSRLRQGRDDDDLDDDDIDLIQENLGIKKNRDRSYSDGGDFDSDGSVKKASKKVKKKAEKINADMSKDMFGASDDDEDAAPARKGDGYGDEAEYDSDDGFIVSEDEDGSGRQKTGHRPIKKPRQSMEIAQGPSLYQLDEAEELFGDAEAFLEATRGHITQESAEKDKRAILIDKYEPSVLKEFHMTANDAAVRERDEPERYIQMFAQRRFPDPEERAEEAEWMVDSVLKKLEAKYTGQRGVRGNLVTAIDNVLRFYHEDKLEPAFVQRYCKEYWKTAGLHSEHLYLIQDLDVKYDKLQRKRAALQVGMQNAIDASEARESTAVRKCYQHVVRSPEEKHLADLSLAFSTLDVRDKNNAAGLKRPGRRTFYNVCVKAGLKGLAAQFTMSATVLGGVLAGILTDGEGQVPTPTASLGDICMTYLSNEFPTIPDVLKGARHVAAYQVASDPNVRQRMRDLFHRFAALTTLTTKKGVEEIDEFHYCHGLQYLEGMAALDVFGTDLYMRVEKAEKEGFVTAHVAVDHLVLIESLEQIYLAPGDSSEWQSHRRDILAEAVGAFLIPSLQEELRQEWRLSAQDVVLRRCGDAMRKRVMVRPFEAHEGEDPRLIGIYVDDEDPEAVAYIVALDENGELVDKVQGRCLTATCLESLQTVLTTFLEEHARTSAVVINTSGGLKCMDMGELVDSVRNKVHRADASEPREYLHVTFLKDDVARMYSKSKRAEAEFPEESTGMRAAIGLARYLRNPLAELSSMWGFVAQNEPGRGRELLYLNVDLFQSHVNKDLLVKEYERIFTQTVNKVGVDINYVANYAHASYVLQFVSGLGPIKALALIEKIKAAGYLEKRQDLLKMVSGPVVYRNCAGFIRIRERDALKESPLNSLDDTRIHPESYYMAVKMCGDANNNTTMDLYDPDQYSYAVEDTMFQSATAIKNANAKRPASTSKKNERLSDVEIQDSLADLDLPAYANRLELQQKGPKLLTLEHIKRELRYPYFDPRDKYKDPVQLDLFYLLHNETRETLRIGMVVPCRLIKMAGDQMVVVSLHSNIKAQLKKEHLPDYMTERGNEYLRINGFPRGMQVNAKIMDFVQDYNRYHLSLACDQRSIVMMTEEIFNRGSFPRAVNVDKIIKDSQNRYDLLVNELPRPEEEKSYDNTRIQKKSQRKRRQIIHPVFHNVNMKQAIAKLKTLPVGDVVLRPARENVDHLTLTWKVLDGVYRHFDVLEKDKPSEGRLGAKLIVKDETYESIDEMIARLIDPMNTLVDEVVHHKNYRNEDAHDIGEALLAEKKADPKRIRMRSTRSESTRVASPLRLSRARRRGRGTWRSAPTASASLARSTRPSSHHSRTRLHFSRRRRSRRQSPSRARATTRRARAVVPPSRRARRATAAIAVRVSLRRARRATAVGITARTARAATIRTEATAVVRGTPTMAARRRRTTRRRPTTTMPARPTKSAGTRNSCS</sequence>
<dbReference type="EMBL" id="KK583218">
    <property type="protein sequence ID" value="KDO27268.1"/>
    <property type="molecule type" value="Genomic_DNA"/>
</dbReference>
<dbReference type="InterPro" id="IPR035420">
    <property type="entry name" value="Spt6_SH2"/>
</dbReference>